<dbReference type="OrthoDB" id="3396763at2"/>
<dbReference type="KEGG" id="cgk:CGERO_02655"/>
<dbReference type="InterPro" id="IPR042099">
    <property type="entry name" value="ANL_N_sf"/>
</dbReference>
<evidence type="ECO:0000313" key="1">
    <source>
        <dbReference type="EMBL" id="AZA10855.1"/>
    </source>
</evidence>
<dbReference type="AlphaFoldDB" id="A0A3G6IYK2"/>
<protein>
    <recommendedName>
        <fullName evidence="3">TIGR03089 family protein</fullName>
    </recommendedName>
</protein>
<dbReference type="RefSeq" id="WP_123933338.1">
    <property type="nucleotide sequence ID" value="NZ_CP033897.1"/>
</dbReference>
<dbReference type="Gene3D" id="3.40.50.12780">
    <property type="entry name" value="N-terminal domain of ligase-like"/>
    <property type="match status" value="1"/>
</dbReference>
<evidence type="ECO:0008006" key="3">
    <source>
        <dbReference type="Google" id="ProtNLM"/>
    </source>
</evidence>
<gene>
    <name evidence="1" type="ORF">CGERO_02655</name>
</gene>
<organism evidence="1 2">
    <name type="scientific">Corynebacterium gerontici</name>
    <dbReference type="NCBI Taxonomy" id="2079234"/>
    <lineage>
        <taxon>Bacteria</taxon>
        <taxon>Bacillati</taxon>
        <taxon>Actinomycetota</taxon>
        <taxon>Actinomycetes</taxon>
        <taxon>Mycobacteriales</taxon>
        <taxon>Corynebacteriaceae</taxon>
        <taxon>Corynebacterium</taxon>
    </lineage>
</organism>
<sequence>MRLLQDLLRQDPATPRVTIYEEDAGNRLDFSAQTLDNWAAKVANMLREELELEPGDPVSVDLPVSWQSIAISLGCVAAELDLRFDHSAEVLFCDSKPENYDGEVVLVSSDPFGRGISELGKALPDDCIDFGPTVRFFGDHFPEEGPSLAAWAPPREARRHLSTGWNSLDQMRELLGHLSAGGSLVIVRGPASPERIAEIARAERAE</sequence>
<dbReference type="SUPFAM" id="SSF56801">
    <property type="entry name" value="Acetyl-CoA synthetase-like"/>
    <property type="match status" value="1"/>
</dbReference>
<name>A0A3G6IYK2_9CORY</name>
<proteinExistence type="predicted"/>
<evidence type="ECO:0000313" key="2">
    <source>
        <dbReference type="Proteomes" id="UP000271587"/>
    </source>
</evidence>
<dbReference type="EMBL" id="CP033897">
    <property type="protein sequence ID" value="AZA10855.1"/>
    <property type="molecule type" value="Genomic_DNA"/>
</dbReference>
<dbReference type="InterPro" id="IPR017523">
    <property type="entry name" value="Rv3268"/>
</dbReference>
<dbReference type="Proteomes" id="UP000271587">
    <property type="component" value="Chromosome"/>
</dbReference>
<dbReference type="NCBIfam" id="TIGR03089">
    <property type="entry name" value="TIGR03089 family protein"/>
    <property type="match status" value="1"/>
</dbReference>
<accession>A0A3G6IYK2</accession>
<reference evidence="1 2" key="1">
    <citation type="submission" date="2018-11" db="EMBL/GenBank/DDBJ databases">
        <authorList>
            <person name="Kleinhagauer T."/>
            <person name="Glaeser S.P."/>
            <person name="Spergser J."/>
            <person name="Ruckert C."/>
            <person name="Kaempfer P."/>
            <person name="Busse H.-J."/>
        </authorList>
    </citation>
    <scope>NUCLEOTIDE SEQUENCE [LARGE SCALE GENOMIC DNA]</scope>
    <source>
        <strain evidence="1 2">W8</strain>
    </source>
</reference>
<keyword evidence="2" id="KW-1185">Reference proteome</keyword>